<evidence type="ECO:0008006" key="3">
    <source>
        <dbReference type="Google" id="ProtNLM"/>
    </source>
</evidence>
<reference evidence="1 2" key="1">
    <citation type="journal article" date="2019" name="Genome Biol. Evol.">
        <title>Insights into the evolution of the New World diploid cottons (Gossypium, subgenus Houzingenia) based on genome sequencing.</title>
        <authorList>
            <person name="Grover C.E."/>
            <person name="Arick M.A. 2nd"/>
            <person name="Thrash A."/>
            <person name="Conover J.L."/>
            <person name="Sanders W.S."/>
            <person name="Peterson D.G."/>
            <person name="Frelichowski J.E."/>
            <person name="Scheffler J.A."/>
            <person name="Scheffler B.E."/>
            <person name="Wendel J.F."/>
        </authorList>
    </citation>
    <scope>NUCLEOTIDE SEQUENCE [LARGE SCALE GENOMIC DNA]</scope>
    <source>
        <strain evidence="1">27</strain>
        <tissue evidence="1">Leaf</tissue>
    </source>
</reference>
<dbReference type="EMBL" id="JABFAC010000002">
    <property type="protein sequence ID" value="MBA0607715.1"/>
    <property type="molecule type" value="Genomic_DNA"/>
</dbReference>
<organism evidence="1 2">
    <name type="scientific">Gossypium davidsonii</name>
    <name type="common">Davidson's cotton</name>
    <name type="synonym">Gossypium klotzschianum subsp. davidsonii</name>
    <dbReference type="NCBI Taxonomy" id="34287"/>
    <lineage>
        <taxon>Eukaryota</taxon>
        <taxon>Viridiplantae</taxon>
        <taxon>Streptophyta</taxon>
        <taxon>Embryophyta</taxon>
        <taxon>Tracheophyta</taxon>
        <taxon>Spermatophyta</taxon>
        <taxon>Magnoliopsida</taxon>
        <taxon>eudicotyledons</taxon>
        <taxon>Gunneridae</taxon>
        <taxon>Pentapetalae</taxon>
        <taxon>rosids</taxon>
        <taxon>malvids</taxon>
        <taxon>Malvales</taxon>
        <taxon>Malvaceae</taxon>
        <taxon>Malvoideae</taxon>
        <taxon>Gossypium</taxon>
    </lineage>
</organism>
<sequence>MRILPLYVVELKSVKKLLVWSHRSCNSVADLICTKMFSEAKRWFFDMDYSKEIHNAVIIDIT</sequence>
<dbReference type="Proteomes" id="UP000593561">
    <property type="component" value="Unassembled WGS sequence"/>
</dbReference>
<evidence type="ECO:0000313" key="2">
    <source>
        <dbReference type="Proteomes" id="UP000593561"/>
    </source>
</evidence>
<gene>
    <name evidence="1" type="ORF">Godav_019981</name>
</gene>
<evidence type="ECO:0000313" key="1">
    <source>
        <dbReference type="EMBL" id="MBA0607715.1"/>
    </source>
</evidence>
<protein>
    <recommendedName>
        <fullName evidence="3">RNase H type-1 domain-containing protein</fullName>
    </recommendedName>
</protein>
<proteinExistence type="predicted"/>
<accession>A0A7J8R1V0</accession>
<comment type="caution">
    <text evidence="1">The sequence shown here is derived from an EMBL/GenBank/DDBJ whole genome shotgun (WGS) entry which is preliminary data.</text>
</comment>
<keyword evidence="2" id="KW-1185">Reference proteome</keyword>
<name>A0A7J8R1V0_GOSDV</name>
<dbReference type="AlphaFoldDB" id="A0A7J8R1V0"/>